<feature type="compositionally biased region" description="Basic residues" evidence="1">
    <location>
        <begin position="176"/>
        <end position="195"/>
    </location>
</feature>
<feature type="compositionally biased region" description="Acidic residues" evidence="1">
    <location>
        <begin position="157"/>
        <end position="166"/>
    </location>
</feature>
<organism evidence="2 3">
    <name type="scientific">Syphacia muris</name>
    <dbReference type="NCBI Taxonomy" id="451379"/>
    <lineage>
        <taxon>Eukaryota</taxon>
        <taxon>Metazoa</taxon>
        <taxon>Ecdysozoa</taxon>
        <taxon>Nematoda</taxon>
        <taxon>Chromadorea</taxon>
        <taxon>Rhabditida</taxon>
        <taxon>Spirurina</taxon>
        <taxon>Oxyuridomorpha</taxon>
        <taxon>Oxyuroidea</taxon>
        <taxon>Oxyuridae</taxon>
        <taxon>Syphacia</taxon>
    </lineage>
</organism>
<feature type="region of interest" description="Disordered" evidence="1">
    <location>
        <begin position="1"/>
        <end position="195"/>
    </location>
</feature>
<evidence type="ECO:0000313" key="3">
    <source>
        <dbReference type="WBParaSite" id="SMUV_0000768301-mRNA-1"/>
    </source>
</evidence>
<feature type="compositionally biased region" description="Basic and acidic residues" evidence="1">
    <location>
        <begin position="40"/>
        <end position="62"/>
    </location>
</feature>
<dbReference type="Proteomes" id="UP000046393">
    <property type="component" value="Unplaced"/>
</dbReference>
<accession>A0A0N5ASC4</accession>
<evidence type="ECO:0000256" key="1">
    <source>
        <dbReference type="SAM" id="MobiDB-lite"/>
    </source>
</evidence>
<feature type="compositionally biased region" description="Basic residues" evidence="1">
    <location>
        <begin position="139"/>
        <end position="153"/>
    </location>
</feature>
<keyword evidence="2" id="KW-1185">Reference proteome</keyword>
<name>A0A0N5ASC4_9BILA</name>
<evidence type="ECO:0000313" key="2">
    <source>
        <dbReference type="Proteomes" id="UP000046393"/>
    </source>
</evidence>
<dbReference type="AlphaFoldDB" id="A0A0N5ASC4"/>
<dbReference type="WBParaSite" id="SMUV_0000768301-mRNA-1">
    <property type="protein sequence ID" value="SMUV_0000768301-mRNA-1"/>
    <property type="gene ID" value="SMUV_0000768301"/>
</dbReference>
<reference evidence="3" key="1">
    <citation type="submission" date="2017-02" db="UniProtKB">
        <authorList>
            <consortium name="WormBaseParasite"/>
        </authorList>
    </citation>
    <scope>IDENTIFICATION</scope>
</reference>
<feature type="compositionally biased region" description="Basic and acidic residues" evidence="1">
    <location>
        <begin position="10"/>
        <end position="33"/>
    </location>
</feature>
<proteinExistence type="predicted"/>
<protein>
    <submittedName>
        <fullName evidence="3">HABP4_PAI-RBP1 domain-containing protein</fullName>
    </submittedName>
</protein>
<sequence>IVGGENTSSVDKEKNEVKSVENEKPVETQKVEENNNPVVDTEKAVEDAEKSAGEGERSEEVKSSSSGGRGRGRGRGRGGRNSSRSSGVKPQPEVSTEGIANTRPRRSTRSTVDYANPDVATVVAEQEDLENEACFFTRGRGRGRGRGGHRGGKRGADDDDDGEDSGSEYGSTSARGRGRGRGRGGRSRSGTLKHL</sequence>